<dbReference type="NCBIfam" id="TIGR02330">
    <property type="entry name" value="prpD"/>
    <property type="match status" value="1"/>
</dbReference>
<comment type="similarity">
    <text evidence="1">Belongs to the PrpD family.</text>
</comment>
<dbReference type="InterPro" id="IPR045337">
    <property type="entry name" value="MmgE_PrpD_C"/>
</dbReference>
<keyword evidence="3 6" id="KW-0456">Lyase</keyword>
<dbReference type="GO" id="GO:0051537">
    <property type="term" value="F:2 iron, 2 sulfur cluster binding"/>
    <property type="evidence" value="ECO:0007669"/>
    <property type="project" value="InterPro"/>
</dbReference>
<dbReference type="KEGG" id="afx:JZ786_23330"/>
<dbReference type="GO" id="GO:0047547">
    <property type="term" value="F:2-methylcitrate dehydratase activity"/>
    <property type="evidence" value="ECO:0007669"/>
    <property type="project" value="UniProtKB-EC"/>
</dbReference>
<dbReference type="GO" id="GO:0003994">
    <property type="term" value="F:aconitate hydratase activity"/>
    <property type="evidence" value="ECO:0007669"/>
    <property type="project" value="UniProtKB-EC"/>
</dbReference>
<organism evidence="6 7">
    <name type="scientific">Alicyclobacillus mengziensis</name>
    <dbReference type="NCBI Taxonomy" id="2931921"/>
    <lineage>
        <taxon>Bacteria</taxon>
        <taxon>Bacillati</taxon>
        <taxon>Bacillota</taxon>
        <taxon>Bacilli</taxon>
        <taxon>Bacillales</taxon>
        <taxon>Alicyclobacillaceae</taxon>
        <taxon>Alicyclobacillus</taxon>
    </lineage>
</organism>
<dbReference type="PANTHER" id="PTHR16943:SF8">
    <property type="entry name" value="2-METHYLCITRATE DEHYDRATASE"/>
    <property type="match status" value="1"/>
</dbReference>
<evidence type="ECO:0000256" key="2">
    <source>
        <dbReference type="ARBA" id="ARBA00022532"/>
    </source>
</evidence>
<reference evidence="6 7" key="1">
    <citation type="submission" date="2021-02" db="EMBL/GenBank/DDBJ databases">
        <title>Alicyclobacillus curvatus sp. nov. and Alicyclobacillus mengziensis sp. nov., two acidophilic bacteria isolated from acid mine drainage.</title>
        <authorList>
            <person name="Huang Y."/>
        </authorList>
    </citation>
    <scope>NUCLEOTIDE SEQUENCE [LARGE SCALE GENOMIC DNA]</scope>
    <source>
        <strain evidence="6 7">S30H14</strain>
    </source>
</reference>
<dbReference type="Pfam" id="PF19305">
    <property type="entry name" value="MmgE_PrpD_C"/>
    <property type="match status" value="1"/>
</dbReference>
<proteinExistence type="inferred from homology"/>
<dbReference type="InterPro" id="IPR005656">
    <property type="entry name" value="MmgE_PrpD"/>
</dbReference>
<dbReference type="GO" id="GO:0019679">
    <property type="term" value="P:propionate metabolic process, methylcitrate cycle"/>
    <property type="evidence" value="ECO:0007669"/>
    <property type="project" value="InterPro"/>
</dbReference>
<dbReference type="InterPro" id="IPR042183">
    <property type="entry name" value="MmgE/PrpD_sf_1"/>
</dbReference>
<evidence type="ECO:0000259" key="5">
    <source>
        <dbReference type="Pfam" id="PF19305"/>
    </source>
</evidence>
<dbReference type="Proteomes" id="UP000663505">
    <property type="component" value="Chromosome"/>
</dbReference>
<dbReference type="Pfam" id="PF03972">
    <property type="entry name" value="MmgE_PrpD_N"/>
    <property type="match status" value="1"/>
</dbReference>
<dbReference type="Gene3D" id="1.10.4100.10">
    <property type="entry name" value="2-methylcitrate dehydratase PrpD"/>
    <property type="match status" value="1"/>
</dbReference>
<dbReference type="InterPro" id="IPR042188">
    <property type="entry name" value="MmgE/PrpD_sf_2"/>
</dbReference>
<dbReference type="InterPro" id="IPR012705">
    <property type="entry name" value="2Me_IsoCit_deHydtase_PrpD"/>
</dbReference>
<dbReference type="AlphaFoldDB" id="A0A9X7W3R4"/>
<dbReference type="NCBIfam" id="NF006943">
    <property type="entry name" value="PRK09425.1"/>
    <property type="match status" value="1"/>
</dbReference>
<sequence>MVESASAKSAIVDTVLEQISDYVLHADVDTDVALATARYDLLDALGCAMQAFNYPACTKLMGPLVPGTVVPGGARVPGTAYVLDPVQAAFNTSIAIRWLDYSDTWLAAEWGHPSDNIGGILAVADYVSQRRVQQGEAPLLMQDVLIAMIKAHEIQGVLSLSNSLNRNGFDHVLFVKIATAAVTSALLGATREQVLSACSNAFIDGVSLRTYRHAPNTGWRKSWAAGDASSRGVWLAFLAMRGEMGYEHALTTPNWGVADVIFGGQGITLTRPLGAYVMEHVLFKVSYPAEFHAQTALEAAVQLHPEVTSRLDEISEVLIETHESAMRIINKEGPLRNPADRDHCLQYIVAVGLIYGNMTGRHYEDEVASDPRIDELRSKIKVVENPQYSRDYRDAEKRSIANALAIRYTDGSVSGPVAIEYPLGHPTRRSEALPLLAAKARQNLRTQFSEARTDHLMEMLLDENQLDGMPVHRFMEQWSQ</sequence>
<dbReference type="EC" id="4.2.1.79" evidence="6"/>
<keyword evidence="2" id="KW-0816">Tricarboxylic acid cycle</keyword>
<evidence type="ECO:0000313" key="7">
    <source>
        <dbReference type="Proteomes" id="UP000663505"/>
    </source>
</evidence>
<evidence type="ECO:0000256" key="1">
    <source>
        <dbReference type="ARBA" id="ARBA00006174"/>
    </source>
</evidence>
<evidence type="ECO:0000259" key="4">
    <source>
        <dbReference type="Pfam" id="PF03972"/>
    </source>
</evidence>
<dbReference type="PANTHER" id="PTHR16943">
    <property type="entry name" value="2-METHYLCITRATE DEHYDRATASE-RELATED"/>
    <property type="match status" value="1"/>
</dbReference>
<dbReference type="InterPro" id="IPR036148">
    <property type="entry name" value="MmgE/PrpD_sf"/>
</dbReference>
<dbReference type="Gene3D" id="3.30.1330.120">
    <property type="entry name" value="2-methylcitrate dehydratase PrpD"/>
    <property type="match status" value="1"/>
</dbReference>
<evidence type="ECO:0000313" key="6">
    <source>
        <dbReference type="EMBL" id="QSO50079.1"/>
    </source>
</evidence>
<dbReference type="SUPFAM" id="SSF103378">
    <property type="entry name" value="2-methylcitrate dehydratase PrpD"/>
    <property type="match status" value="1"/>
</dbReference>
<dbReference type="EC" id="4.2.1.3" evidence="6"/>
<keyword evidence="7" id="KW-1185">Reference proteome</keyword>
<name>A0A9X7W3R4_9BACL</name>
<feature type="domain" description="MmgE/PrpD C-terminal" evidence="5">
    <location>
        <begin position="287"/>
        <end position="462"/>
    </location>
</feature>
<feature type="domain" description="MmgE/PrpD N-terminal" evidence="4">
    <location>
        <begin position="17"/>
        <end position="268"/>
    </location>
</feature>
<dbReference type="GO" id="GO:0006099">
    <property type="term" value="P:tricarboxylic acid cycle"/>
    <property type="evidence" value="ECO:0007669"/>
    <property type="project" value="UniProtKB-KW"/>
</dbReference>
<gene>
    <name evidence="6" type="ORF">JZ786_23330</name>
</gene>
<protein>
    <submittedName>
        <fullName evidence="6">Bifunctional 2-methylcitrate dehydratase/aconitate hydratase</fullName>
        <ecNumber evidence="6">4.2.1.3</ecNumber>
        <ecNumber evidence="6">4.2.1.79</ecNumber>
    </submittedName>
</protein>
<evidence type="ECO:0000256" key="3">
    <source>
        <dbReference type="ARBA" id="ARBA00023239"/>
    </source>
</evidence>
<dbReference type="InterPro" id="IPR045336">
    <property type="entry name" value="MmgE_PrpD_N"/>
</dbReference>
<dbReference type="EMBL" id="CP071182">
    <property type="protein sequence ID" value="QSO50079.1"/>
    <property type="molecule type" value="Genomic_DNA"/>
</dbReference>
<accession>A0A9X7W3R4</accession>